<sequence>MTTHKETLRMWNGDALDLDAYLAHLGYEGDRSPSLATLRALHRAHVLSVRWENLEAVLRKSRPLDVPSVQAKMIGNPRGGTCFEHVTLYAAALERLGFPFFVVQGRVQLGSAKIRPETHAMAIVELEGRRWLSDVGFGSSPLELIELTDATDVSDGVWEYRLRRQEVSPGEQGWALYQPAGNREGVEKTSDGWMVRHTFTLHRQYPVDLQVANHFGASSPNSAFSDRVFVQRVHPDRVHLLDNRQLTTVRPGVPGPPESRELEANEVPKVLADVFGIELSAQDIELLLPKLG</sequence>
<evidence type="ECO:0000313" key="2">
    <source>
        <dbReference type="EMBL" id="WTW59907.1"/>
    </source>
</evidence>
<dbReference type="PANTHER" id="PTHR11786:SF0">
    <property type="entry name" value="ARYLAMINE N-ACETYLTRANSFERASE 4-RELATED"/>
    <property type="match status" value="1"/>
</dbReference>
<dbReference type="EMBL" id="CP108318">
    <property type="protein sequence ID" value="WTW59907.1"/>
    <property type="molecule type" value="Genomic_DNA"/>
</dbReference>
<organism evidence="2">
    <name type="scientific">Streptomyces sp. NBC_00003</name>
    <dbReference type="NCBI Taxonomy" id="2903608"/>
    <lineage>
        <taxon>Bacteria</taxon>
        <taxon>Bacillati</taxon>
        <taxon>Actinomycetota</taxon>
        <taxon>Actinomycetes</taxon>
        <taxon>Kitasatosporales</taxon>
        <taxon>Streptomycetaceae</taxon>
        <taxon>Streptomyces</taxon>
    </lineage>
</organism>
<dbReference type="Pfam" id="PF00797">
    <property type="entry name" value="Acetyltransf_2"/>
    <property type="match status" value="1"/>
</dbReference>
<evidence type="ECO:0000256" key="1">
    <source>
        <dbReference type="ARBA" id="ARBA00006547"/>
    </source>
</evidence>
<dbReference type="SUPFAM" id="SSF54001">
    <property type="entry name" value="Cysteine proteinases"/>
    <property type="match status" value="1"/>
</dbReference>
<name>A0AAU2UXJ1_9ACTN</name>
<dbReference type="AlphaFoldDB" id="A0AAU2UXJ1"/>
<gene>
    <name evidence="2" type="ORF">OG549_04245</name>
</gene>
<proteinExistence type="inferred from homology"/>
<protein>
    <submittedName>
        <fullName evidence="2">Arylamine N-acetyltransferase</fullName>
    </submittedName>
</protein>
<reference evidence="2" key="1">
    <citation type="submission" date="2022-10" db="EMBL/GenBank/DDBJ databases">
        <title>The complete genomes of actinobacterial strains from the NBC collection.</title>
        <authorList>
            <person name="Joergensen T.S."/>
            <person name="Alvarez Arevalo M."/>
            <person name="Sterndorff E.B."/>
            <person name="Faurdal D."/>
            <person name="Vuksanovic O."/>
            <person name="Mourched A.-S."/>
            <person name="Charusanti P."/>
            <person name="Shaw S."/>
            <person name="Blin K."/>
            <person name="Weber T."/>
        </authorList>
    </citation>
    <scope>NUCLEOTIDE SEQUENCE</scope>
    <source>
        <strain evidence="2">NBC_00003</strain>
    </source>
</reference>
<dbReference type="Gene3D" id="2.40.128.150">
    <property type="entry name" value="Cysteine proteinases"/>
    <property type="match status" value="1"/>
</dbReference>
<comment type="similarity">
    <text evidence="1">Belongs to the arylamine N-acetyltransferase family.</text>
</comment>
<accession>A0AAU2UXJ1</accession>
<dbReference type="InterPro" id="IPR038765">
    <property type="entry name" value="Papain-like_cys_pep_sf"/>
</dbReference>
<dbReference type="Gene3D" id="3.30.2140.10">
    <property type="entry name" value="Arylamine N-acetyltransferase"/>
    <property type="match status" value="1"/>
</dbReference>
<dbReference type="InterPro" id="IPR001447">
    <property type="entry name" value="Arylamine_N-AcTrfase"/>
</dbReference>
<dbReference type="GO" id="GO:0016407">
    <property type="term" value="F:acetyltransferase activity"/>
    <property type="evidence" value="ECO:0007669"/>
    <property type="project" value="InterPro"/>
</dbReference>
<dbReference type="PANTHER" id="PTHR11786">
    <property type="entry name" value="N-HYDROXYARYLAMINE O-ACETYLTRANSFERASE"/>
    <property type="match status" value="1"/>
</dbReference>